<dbReference type="GO" id="GO:0015871">
    <property type="term" value="P:choline transport"/>
    <property type="evidence" value="ECO:0007669"/>
    <property type="project" value="TreeGrafter"/>
</dbReference>
<keyword evidence="5" id="KW-0175">Coiled coil</keyword>
<feature type="domain" description="ABC-type glycine betaine transport system substrate-binding" evidence="7">
    <location>
        <begin position="99"/>
        <end position="345"/>
    </location>
</feature>
<dbReference type="GO" id="GO:0005275">
    <property type="term" value="F:amine transmembrane transporter activity"/>
    <property type="evidence" value="ECO:0007669"/>
    <property type="project" value="TreeGrafter"/>
</dbReference>
<proteinExistence type="predicted"/>
<name>A0A1G7DBI7_9ACTO</name>
<evidence type="ECO:0000256" key="1">
    <source>
        <dbReference type="ARBA" id="ARBA00004236"/>
    </source>
</evidence>
<dbReference type="PANTHER" id="PTHR47737:SF1">
    <property type="entry name" value="GLYCINE BETAINE_PROLINE BETAINE TRANSPORT SYSTEM PERMEASE PROTEIN PROW"/>
    <property type="match status" value="1"/>
</dbReference>
<dbReference type="Proteomes" id="UP000182744">
    <property type="component" value="Unassembled WGS sequence"/>
</dbReference>
<dbReference type="Pfam" id="PF04069">
    <property type="entry name" value="OpuAC"/>
    <property type="match status" value="1"/>
</dbReference>
<dbReference type="InterPro" id="IPR007210">
    <property type="entry name" value="ABC_Gly_betaine_transp_sub-bd"/>
</dbReference>
<dbReference type="EMBL" id="JAWNFU010000002">
    <property type="protein sequence ID" value="MDY5153331.1"/>
    <property type="molecule type" value="Genomic_DNA"/>
</dbReference>
<feature type="region of interest" description="Disordered" evidence="6">
    <location>
        <begin position="30"/>
        <end position="63"/>
    </location>
</feature>
<evidence type="ECO:0000256" key="3">
    <source>
        <dbReference type="ARBA" id="ARBA00022475"/>
    </source>
</evidence>
<dbReference type="RefSeq" id="WP_083330125.1">
    <property type="nucleotide sequence ID" value="NZ_FNAU01000010.1"/>
</dbReference>
<dbReference type="EMBL" id="FNAU01000010">
    <property type="protein sequence ID" value="SDE48105.1"/>
    <property type="molecule type" value="Genomic_DNA"/>
</dbReference>
<evidence type="ECO:0000313" key="8">
    <source>
        <dbReference type="EMBL" id="MDY5153331.1"/>
    </source>
</evidence>
<sequence length="360" mass="38629">MTTHVSIPVHSSPAGQIASRELATRQLVSREHTSQKAAARQAFSQGDAGPASTLDDASRGAGARPRGRVRTLLARILLALACTLGLVGCSLGEHSADAISVGVPTGWDEGVVVSAMFAQALEDQGYTVRLTDADVGLIFAALSKGDMDLLLDVWLPNTHENYLERYGDSIESLGVWYDDARLAITVNNDAPVESIADLKDNAGVFGNQIIGIDGGAGITRVVQEDAIPQYDLDGVMPLKTSSTAAMLAELDGAMKKGEDIAVTLWTPHWAYGAYDIRNLEDPLGAMGDAEELHAFGRTGFAEDRPEIAAMLAELELTEEELADAENYVLNENKDLDRMDAIKAWFADNPETRAKFNVNKS</sequence>
<evidence type="ECO:0000259" key="7">
    <source>
        <dbReference type="Pfam" id="PF04069"/>
    </source>
</evidence>
<dbReference type="GO" id="GO:0043190">
    <property type="term" value="C:ATP-binding cassette (ABC) transporter complex"/>
    <property type="evidence" value="ECO:0007669"/>
    <property type="project" value="InterPro"/>
</dbReference>
<evidence type="ECO:0000256" key="4">
    <source>
        <dbReference type="ARBA" id="ARBA00023136"/>
    </source>
</evidence>
<dbReference type="GO" id="GO:0031460">
    <property type="term" value="P:glycine betaine transport"/>
    <property type="evidence" value="ECO:0007669"/>
    <property type="project" value="TreeGrafter"/>
</dbReference>
<dbReference type="Gene3D" id="3.40.190.10">
    <property type="entry name" value="Periplasmic binding protein-like II"/>
    <property type="match status" value="1"/>
</dbReference>
<protein>
    <submittedName>
        <fullName evidence="8">Glycine betaine ABC transporter substrate-binding protein</fullName>
    </submittedName>
    <submittedName>
        <fullName evidence="9">Glycine betaine/proline transport system substrate-binding protein</fullName>
    </submittedName>
</protein>
<evidence type="ECO:0000313" key="9">
    <source>
        <dbReference type="EMBL" id="SDE48105.1"/>
    </source>
</evidence>
<dbReference type="Proteomes" id="UP001273799">
    <property type="component" value="Unassembled WGS sequence"/>
</dbReference>
<comment type="subcellular location">
    <subcellularLocation>
        <location evidence="1">Cell membrane</location>
    </subcellularLocation>
</comment>
<dbReference type="GO" id="GO:0015226">
    <property type="term" value="F:carnitine transmembrane transporter activity"/>
    <property type="evidence" value="ECO:0007669"/>
    <property type="project" value="TreeGrafter"/>
</dbReference>
<keyword evidence="2" id="KW-0813">Transport</keyword>
<evidence type="ECO:0000256" key="6">
    <source>
        <dbReference type="SAM" id="MobiDB-lite"/>
    </source>
</evidence>
<dbReference type="CDD" id="cd13639">
    <property type="entry name" value="PBP2_OpuAC_like"/>
    <property type="match status" value="1"/>
</dbReference>
<dbReference type="SUPFAM" id="SSF53850">
    <property type="entry name" value="Periplasmic binding protein-like II"/>
    <property type="match status" value="1"/>
</dbReference>
<dbReference type="PANTHER" id="PTHR47737">
    <property type="entry name" value="GLYCINE BETAINE/PROLINE BETAINE TRANSPORT SYSTEM PERMEASE PROTEIN PROW"/>
    <property type="match status" value="1"/>
</dbReference>
<reference evidence="9" key="1">
    <citation type="submission" date="2016-10" db="EMBL/GenBank/DDBJ databases">
        <authorList>
            <person name="de Groot N.N."/>
        </authorList>
    </citation>
    <scope>NUCLEOTIDE SEQUENCE [LARGE SCALE GENOMIC DNA]</scope>
    <source>
        <strain evidence="9">DSM 20639</strain>
    </source>
</reference>
<evidence type="ECO:0000256" key="2">
    <source>
        <dbReference type="ARBA" id="ARBA00022448"/>
    </source>
</evidence>
<dbReference type="AlphaFoldDB" id="A0A1G7DBI7"/>
<dbReference type="Gene3D" id="3.40.190.100">
    <property type="entry name" value="Glycine betaine-binding periplasmic protein, domain 2"/>
    <property type="match status" value="1"/>
</dbReference>
<keyword evidence="10" id="KW-1185">Reference proteome</keyword>
<evidence type="ECO:0000313" key="10">
    <source>
        <dbReference type="Proteomes" id="UP000182744"/>
    </source>
</evidence>
<evidence type="ECO:0000256" key="5">
    <source>
        <dbReference type="SAM" id="Coils"/>
    </source>
</evidence>
<reference evidence="10" key="2">
    <citation type="submission" date="2016-10" db="EMBL/GenBank/DDBJ databases">
        <authorList>
            <person name="Varghese N."/>
        </authorList>
    </citation>
    <scope>NUCLEOTIDE SEQUENCE [LARGE SCALE GENOMIC DNA]</scope>
    <source>
        <strain evidence="10">DSM 20639</strain>
    </source>
</reference>
<organism evidence="9 10">
    <name type="scientific">Actinobaculum suis</name>
    <dbReference type="NCBI Taxonomy" id="1657"/>
    <lineage>
        <taxon>Bacteria</taxon>
        <taxon>Bacillati</taxon>
        <taxon>Actinomycetota</taxon>
        <taxon>Actinomycetes</taxon>
        <taxon>Actinomycetales</taxon>
        <taxon>Actinomycetaceae</taxon>
        <taxon>Actinobaculum</taxon>
    </lineage>
</organism>
<gene>
    <name evidence="8" type="ORF">R6G71_04620</name>
    <name evidence="9" type="ORF">SAMN05421878_11042</name>
</gene>
<keyword evidence="3" id="KW-1003">Cell membrane</keyword>
<keyword evidence="4" id="KW-0472">Membrane</keyword>
<reference evidence="8" key="3">
    <citation type="submission" date="2023-10" db="EMBL/GenBank/DDBJ databases">
        <title>Whole Genome based description of the genera Actinobaculum and Actinotignum reveals a complex phylogenetic relationship within the species included in the genus Actinotignum.</title>
        <authorList>
            <person name="Jensen C.S."/>
            <person name="Dargis R."/>
            <person name="Kemp M."/>
            <person name="Christensen J.J."/>
        </authorList>
    </citation>
    <scope>NUCLEOTIDE SEQUENCE</scope>
    <source>
        <strain evidence="8">Actinobaculum_suis_CCUG19206T</strain>
    </source>
</reference>
<feature type="coiled-coil region" evidence="5">
    <location>
        <begin position="307"/>
        <end position="334"/>
    </location>
</feature>
<accession>A0A1G7DBI7</accession>